<gene>
    <name evidence="1" type="ORF">HCEG_04242</name>
</gene>
<sequence length="54" mass="6604">MKSDTHYIKFDFSILYQRVLELYLEAESIMSYQKKEEDTSKDQYLYTINSQLKQ</sequence>
<protein>
    <submittedName>
        <fullName evidence="1">Uncharacterized protein</fullName>
    </submittedName>
</protein>
<reference evidence="2" key="1">
    <citation type="submission" date="2008-07" db="EMBL/GenBank/DDBJ databases">
        <title>Annotation of Ajellomyces capsulatus strain H88.</title>
        <authorList>
            <person name="Champion M."/>
            <person name="Cuomo C."/>
            <person name="Ma L.-J."/>
            <person name="Henn M.R."/>
            <person name="Sil A."/>
            <person name="Goldman B."/>
            <person name="Young S.K."/>
            <person name="Kodira C.D."/>
            <person name="Zeng Q."/>
            <person name="Koehrsen M."/>
            <person name="Alvarado L."/>
            <person name="Berlin A."/>
            <person name="Borenstein D."/>
            <person name="Chen Z."/>
            <person name="Engels R."/>
            <person name="Freedman E."/>
            <person name="Gellesch M."/>
            <person name="Goldberg J."/>
            <person name="Griggs A."/>
            <person name="Gujja S."/>
            <person name="Heiman D."/>
            <person name="Hepburn T."/>
            <person name="Howarth C."/>
            <person name="Jen D."/>
            <person name="Larson L."/>
            <person name="Lewis B."/>
            <person name="Mehta T."/>
            <person name="Park D."/>
            <person name="Pearson M."/>
            <person name="Roberts A."/>
            <person name="Saif S."/>
            <person name="Shea T."/>
            <person name="Shenoy N."/>
            <person name="Sisk P."/>
            <person name="Stolte C."/>
            <person name="Sykes S."/>
            <person name="Walk T."/>
            <person name="White J."/>
            <person name="Yandava C."/>
            <person name="Klein B."/>
            <person name="McEwen J.G."/>
            <person name="Puccia R."/>
            <person name="Goldman G.H."/>
            <person name="Felipe M.S."/>
            <person name="Nino-Vega G."/>
            <person name="San-Blas G."/>
            <person name="Taylor J."/>
            <person name="Mendoza L."/>
            <person name="Galagan J."/>
            <person name="Nusbaum C."/>
            <person name="Birren B."/>
        </authorList>
    </citation>
    <scope>NUCLEOTIDE SEQUENCE [LARGE SCALE GENOMIC DNA]</scope>
    <source>
        <strain evidence="2">H88</strain>
    </source>
</reference>
<dbReference type="EMBL" id="DS990638">
    <property type="protein sequence ID" value="EGC45027.1"/>
    <property type="molecule type" value="Genomic_DNA"/>
</dbReference>
<dbReference type="AlphaFoldDB" id="F0UFX8"/>
<proteinExistence type="predicted"/>
<dbReference type="HOGENOM" id="CLU_3049775_0_0_1"/>
<evidence type="ECO:0000313" key="2">
    <source>
        <dbReference type="Proteomes" id="UP000008142"/>
    </source>
</evidence>
<organism evidence="2">
    <name type="scientific">Ajellomyces capsulatus (strain H88)</name>
    <name type="common">Darling's disease fungus</name>
    <name type="synonym">Histoplasma capsulatum</name>
    <dbReference type="NCBI Taxonomy" id="544711"/>
    <lineage>
        <taxon>Eukaryota</taxon>
        <taxon>Fungi</taxon>
        <taxon>Dikarya</taxon>
        <taxon>Ascomycota</taxon>
        <taxon>Pezizomycotina</taxon>
        <taxon>Eurotiomycetes</taxon>
        <taxon>Eurotiomycetidae</taxon>
        <taxon>Onygenales</taxon>
        <taxon>Ajellomycetaceae</taxon>
        <taxon>Histoplasma</taxon>
    </lineage>
</organism>
<name>F0UFX8_AJEC8</name>
<evidence type="ECO:0000313" key="1">
    <source>
        <dbReference type="EMBL" id="EGC45027.1"/>
    </source>
</evidence>
<dbReference type="Proteomes" id="UP000008142">
    <property type="component" value="Unassembled WGS sequence"/>
</dbReference>
<accession>F0UFX8</accession>